<feature type="chain" id="PRO_5025340829" evidence="3">
    <location>
        <begin position="34"/>
        <end position="205"/>
    </location>
</feature>
<dbReference type="EMBL" id="CP034235">
    <property type="protein sequence ID" value="QGQ93843.1"/>
    <property type="molecule type" value="Genomic_DNA"/>
</dbReference>
<name>A0A6B8REB5_9BACL</name>
<evidence type="ECO:0000256" key="2">
    <source>
        <dbReference type="SAM" id="MobiDB-lite"/>
    </source>
</evidence>
<evidence type="ECO:0000259" key="4">
    <source>
        <dbReference type="Pfam" id="PF11611"/>
    </source>
</evidence>
<evidence type="ECO:0000313" key="5">
    <source>
        <dbReference type="EMBL" id="QGQ93843.1"/>
    </source>
</evidence>
<keyword evidence="1 3" id="KW-0732">Signal</keyword>
<reference evidence="6" key="1">
    <citation type="submission" date="2018-11" db="EMBL/GenBank/DDBJ databases">
        <title>Complete genome sequence of Paenibacillus sp. ML311-T8.</title>
        <authorList>
            <person name="Nam Y.-D."/>
            <person name="Kang J."/>
            <person name="Chung W.-H."/>
            <person name="Park Y.S."/>
        </authorList>
    </citation>
    <scope>NUCLEOTIDE SEQUENCE [LARGE SCALE GENOMIC DNA]</scope>
    <source>
        <strain evidence="6">ML311-T8</strain>
    </source>
</reference>
<proteinExistence type="predicted"/>
<dbReference type="Pfam" id="PF11611">
    <property type="entry name" value="DUF4352"/>
    <property type="match status" value="1"/>
</dbReference>
<evidence type="ECO:0000313" key="6">
    <source>
        <dbReference type="Proteomes" id="UP000426246"/>
    </source>
</evidence>
<feature type="domain" description="DUF4352" evidence="4">
    <location>
        <begin position="74"/>
        <end position="180"/>
    </location>
</feature>
<dbReference type="KEGG" id="ppsc:EHS13_02435"/>
<dbReference type="InterPro" id="IPR029051">
    <property type="entry name" value="DUF4352"/>
</dbReference>
<protein>
    <submittedName>
        <fullName evidence="5">DUF4352 domain-containing protein</fullName>
    </submittedName>
</protein>
<gene>
    <name evidence="5" type="ORF">EHS13_02435</name>
</gene>
<feature type="region of interest" description="Disordered" evidence="2">
    <location>
        <begin position="29"/>
        <end position="50"/>
    </location>
</feature>
<dbReference type="AlphaFoldDB" id="A0A6B8REB5"/>
<dbReference type="Proteomes" id="UP000426246">
    <property type="component" value="Chromosome"/>
</dbReference>
<dbReference type="Gene3D" id="2.60.40.1240">
    <property type="match status" value="1"/>
</dbReference>
<evidence type="ECO:0000256" key="1">
    <source>
        <dbReference type="ARBA" id="ARBA00022729"/>
    </source>
</evidence>
<feature type="signal peptide" evidence="3">
    <location>
        <begin position="1"/>
        <end position="33"/>
    </location>
</feature>
<accession>A0A6B8REB5</accession>
<keyword evidence="6" id="KW-1185">Reference proteome</keyword>
<sequence length="205" mass="21904">MVNYRGHTVKKAFLGVILLVVLTACTSTTGESANPDTPKESAAVSEASATPLATPVATPVATAVATPEPKKTLKVGEKFTLKDWEVTVESTKFDKDVSDDFMSSSADEGSKFLVLRLAVKNNGTEDASFVEMFGGTEIKAVYNSKYEYTPSTTLIKGDLSHESISPLKTSKGFSVIEVPDEVVTAKEGIVVSFELDGESKTVLIR</sequence>
<evidence type="ECO:0000256" key="3">
    <source>
        <dbReference type="SAM" id="SignalP"/>
    </source>
</evidence>
<organism evidence="5 6">
    <name type="scientific">Paenibacillus psychroresistens</name>
    <dbReference type="NCBI Taxonomy" id="1778678"/>
    <lineage>
        <taxon>Bacteria</taxon>
        <taxon>Bacillati</taxon>
        <taxon>Bacillota</taxon>
        <taxon>Bacilli</taxon>
        <taxon>Bacillales</taxon>
        <taxon>Paenibacillaceae</taxon>
        <taxon>Paenibacillus</taxon>
    </lineage>
</organism>
<dbReference type="InterPro" id="IPR029050">
    <property type="entry name" value="Immunoprotect_excell_Ig-like"/>
</dbReference>
<dbReference type="PROSITE" id="PS51257">
    <property type="entry name" value="PROKAR_LIPOPROTEIN"/>
    <property type="match status" value="1"/>
</dbReference>